<comment type="caution">
    <text evidence="6">The sequence shown here is derived from an EMBL/GenBank/DDBJ whole genome shotgun (WGS) entry which is preliminary data.</text>
</comment>
<evidence type="ECO:0000256" key="5">
    <source>
        <dbReference type="ARBA" id="ARBA00023331"/>
    </source>
</evidence>
<dbReference type="GO" id="GO:0046931">
    <property type="term" value="P:pore complex assembly"/>
    <property type="evidence" value="ECO:0007669"/>
    <property type="project" value="InterPro"/>
</dbReference>
<dbReference type="InterPro" id="IPR009104">
    <property type="entry name" value="Anemon_actinoporin-like"/>
</dbReference>
<evidence type="ECO:0008006" key="8">
    <source>
        <dbReference type="Google" id="ProtNLM"/>
    </source>
</evidence>
<keyword evidence="3" id="KW-1052">Target cell membrane</keyword>
<accession>A0AA88MDT0</accession>
<dbReference type="PANTHER" id="PTHR40388">
    <property type="entry name" value="BRYOPORIN"/>
    <property type="match status" value="1"/>
</dbReference>
<comment type="subcellular location">
    <subcellularLocation>
        <location evidence="2">Nematocyst</location>
    </subcellularLocation>
    <subcellularLocation>
        <location evidence="1">Target cell membrane</location>
    </subcellularLocation>
</comment>
<keyword evidence="4" id="KW-0472">Membrane</keyword>
<keyword evidence="4" id="KW-1053">Target membrane</keyword>
<dbReference type="GO" id="GO:0046930">
    <property type="term" value="C:pore complex"/>
    <property type="evidence" value="ECO:0007669"/>
    <property type="project" value="InterPro"/>
</dbReference>
<keyword evidence="5" id="KW-0166">Nematocyst</keyword>
<evidence type="ECO:0000256" key="2">
    <source>
        <dbReference type="ARBA" id="ARBA00004532"/>
    </source>
</evidence>
<sequence>MPLPVVGAVSITVFPVPEDQTTIISLPPTHRQCTIEIENNSYDYTLMTPRIYTYSGSCEKPLPAVIGVSSSGGALFVKTPHTACGSVGVFTYDLYHHPSKQNRGKMAVMFSNPYDFNLYWNWFAVGVFDISKQCDYDLYKEMYYDEEKGFVRGQAKCGFLTYTSHAVTIRATMADRYQPVIKRRSPIERTSWVESLCLPFLNHCWEHRKHPALCPQKYLQVTPQTSHGILVAVYLDAVAFTYPSLSDNLLWLVT</sequence>
<dbReference type="InterPro" id="IPR015926">
    <property type="entry name" value="Cytolysin/lectin"/>
</dbReference>
<reference evidence="6" key="1">
    <citation type="submission" date="2023-07" db="EMBL/GenBank/DDBJ databases">
        <title>Chromosome-level Genome Assembly of Striped Snakehead (Channa striata).</title>
        <authorList>
            <person name="Liu H."/>
        </authorList>
    </citation>
    <scope>NUCLEOTIDE SEQUENCE</scope>
    <source>
        <strain evidence="6">Gz</strain>
        <tissue evidence="6">Muscle</tissue>
    </source>
</reference>
<evidence type="ECO:0000313" key="6">
    <source>
        <dbReference type="EMBL" id="KAK2833952.1"/>
    </source>
</evidence>
<dbReference type="SUPFAM" id="SSF63724">
    <property type="entry name" value="Cytolysin/lectin"/>
    <property type="match status" value="1"/>
</dbReference>
<evidence type="ECO:0000256" key="4">
    <source>
        <dbReference type="ARBA" id="ARBA00023298"/>
    </source>
</evidence>
<protein>
    <recommendedName>
        <fullName evidence="8">DELTA-sagatoxin-Srs1a</fullName>
    </recommendedName>
</protein>
<dbReference type="InterPro" id="IPR050677">
    <property type="entry name" value="Actinoporin_PFT"/>
</dbReference>
<organism evidence="6 7">
    <name type="scientific">Channa striata</name>
    <name type="common">Snakehead murrel</name>
    <name type="synonym">Ophicephalus striatus</name>
    <dbReference type="NCBI Taxonomy" id="64152"/>
    <lineage>
        <taxon>Eukaryota</taxon>
        <taxon>Metazoa</taxon>
        <taxon>Chordata</taxon>
        <taxon>Craniata</taxon>
        <taxon>Vertebrata</taxon>
        <taxon>Euteleostomi</taxon>
        <taxon>Actinopterygii</taxon>
        <taxon>Neopterygii</taxon>
        <taxon>Teleostei</taxon>
        <taxon>Neoteleostei</taxon>
        <taxon>Acanthomorphata</taxon>
        <taxon>Anabantaria</taxon>
        <taxon>Anabantiformes</taxon>
        <taxon>Channoidei</taxon>
        <taxon>Channidae</taxon>
        <taxon>Channa</taxon>
    </lineage>
</organism>
<gene>
    <name evidence="6" type="ORF">Q5P01_017841</name>
</gene>
<dbReference type="GO" id="GO:0051715">
    <property type="term" value="P:cytolysis in another organism"/>
    <property type="evidence" value="ECO:0007669"/>
    <property type="project" value="InterPro"/>
</dbReference>
<name>A0AA88MDT0_CHASR</name>
<dbReference type="PANTHER" id="PTHR40388:SF2">
    <property type="entry name" value="ACTINOPORIN-LIKE PROTEIN"/>
    <property type="match status" value="1"/>
</dbReference>
<dbReference type="EMBL" id="JAUPFM010000013">
    <property type="protein sequence ID" value="KAK2833952.1"/>
    <property type="molecule type" value="Genomic_DNA"/>
</dbReference>
<dbReference type="GO" id="GO:0015267">
    <property type="term" value="F:channel activity"/>
    <property type="evidence" value="ECO:0007669"/>
    <property type="project" value="InterPro"/>
</dbReference>
<dbReference type="Pfam" id="PF06369">
    <property type="entry name" value="Anemone_cytotox"/>
    <property type="match status" value="1"/>
</dbReference>
<dbReference type="GO" id="GO:0042151">
    <property type="term" value="C:nematocyst"/>
    <property type="evidence" value="ECO:0007669"/>
    <property type="project" value="UniProtKB-SubCell"/>
</dbReference>
<dbReference type="Proteomes" id="UP001187415">
    <property type="component" value="Unassembled WGS sequence"/>
</dbReference>
<dbReference type="Gene3D" id="2.60.270.20">
    <property type="entry name" value="Cytolysin/lectin"/>
    <property type="match status" value="1"/>
</dbReference>
<evidence type="ECO:0000313" key="7">
    <source>
        <dbReference type="Proteomes" id="UP001187415"/>
    </source>
</evidence>
<keyword evidence="7" id="KW-1185">Reference proteome</keyword>
<proteinExistence type="predicted"/>
<dbReference type="AlphaFoldDB" id="A0AA88MDT0"/>
<dbReference type="GO" id="GO:0044218">
    <property type="term" value="C:other organism cell membrane"/>
    <property type="evidence" value="ECO:0007669"/>
    <property type="project" value="UniProtKB-KW"/>
</dbReference>
<evidence type="ECO:0000256" key="3">
    <source>
        <dbReference type="ARBA" id="ARBA00022537"/>
    </source>
</evidence>
<dbReference type="GO" id="GO:0006812">
    <property type="term" value="P:monoatomic cation transport"/>
    <property type="evidence" value="ECO:0007669"/>
    <property type="project" value="InterPro"/>
</dbReference>
<evidence type="ECO:0000256" key="1">
    <source>
        <dbReference type="ARBA" id="ARBA00004175"/>
    </source>
</evidence>